<evidence type="ECO:0000313" key="8">
    <source>
        <dbReference type="EMBL" id="KIS14899.1"/>
    </source>
</evidence>
<sequence>MKYGYVRVSTKDQNIHRQLTAMEEENIDRKNIYTDKASGKDFNRRRYRSLLRKLKEGDELYIKSIDRLGRNYDEILKEWNTLTKVKKVDIIVLDFPLLDTRERLENLTGKFIADIVLQILSYVAQVERENTHQRQMEGIREAKKRGVKFGRPKRHIPDNFDEVKDMWERGEVSLRSGAKLLGTNHTTFSKWLRECNV</sequence>
<organism evidence="8 9">
    <name type="scientific">Streptococcus equi subsp. zooepidemicus Sz4is</name>
    <dbReference type="NCBI Taxonomy" id="1381082"/>
    <lineage>
        <taxon>Bacteria</taxon>
        <taxon>Bacillati</taxon>
        <taxon>Bacillota</taxon>
        <taxon>Bacilli</taxon>
        <taxon>Lactobacillales</taxon>
        <taxon>Streptococcaceae</taxon>
        <taxon>Streptococcus</taxon>
    </lineage>
</organism>
<keyword evidence="2" id="KW-0229">DNA integration</keyword>
<evidence type="ECO:0000256" key="3">
    <source>
        <dbReference type="ARBA" id="ARBA00023125"/>
    </source>
</evidence>
<dbReference type="CDD" id="cd03768">
    <property type="entry name" value="SR_ResInv"/>
    <property type="match status" value="1"/>
</dbReference>
<comment type="similarity">
    <text evidence="1">Belongs to the site-specific recombinase resolvase family.</text>
</comment>
<dbReference type="GO" id="GO:0015074">
    <property type="term" value="P:DNA integration"/>
    <property type="evidence" value="ECO:0007669"/>
    <property type="project" value="UniProtKB-KW"/>
</dbReference>
<evidence type="ECO:0000259" key="7">
    <source>
        <dbReference type="PROSITE" id="PS51736"/>
    </source>
</evidence>
<comment type="caution">
    <text evidence="8">The sequence shown here is derived from an EMBL/GenBank/DDBJ whole genome shotgun (WGS) entry which is preliminary data.</text>
</comment>
<dbReference type="RefSeq" id="WP_043037551.1">
    <property type="nucleotide sequence ID" value="NZ_JAUE01000102.1"/>
</dbReference>
<dbReference type="PANTHER" id="PTHR30461">
    <property type="entry name" value="DNA-INVERTASE FROM LAMBDOID PROPHAGE"/>
    <property type="match status" value="1"/>
</dbReference>
<dbReference type="Proteomes" id="UP000032278">
    <property type="component" value="Unassembled WGS sequence"/>
</dbReference>
<dbReference type="GO" id="GO:0003677">
    <property type="term" value="F:DNA binding"/>
    <property type="evidence" value="ECO:0007669"/>
    <property type="project" value="UniProtKB-KW"/>
</dbReference>
<reference evidence="8 9" key="1">
    <citation type="submission" date="2013-11" db="EMBL/GenBank/DDBJ databases">
        <authorList>
            <person name="da Piedade I."/>
            <person name="Tang M.H.E."/>
            <person name="Bojesen A.M."/>
        </authorList>
    </citation>
    <scope>NUCLEOTIDE SEQUENCE [LARGE SCALE GENOMIC DNA]</scope>
    <source>
        <strain evidence="8 9">Sz4is</strain>
    </source>
</reference>
<dbReference type="AlphaFoldDB" id="A0AAW3GJC9"/>
<feature type="active site" description="O-(5'-phospho-DNA)-serine intermediate" evidence="5 6">
    <location>
        <position position="9"/>
    </location>
</feature>
<name>A0AAW3GJC9_STRSZ</name>
<dbReference type="SMART" id="SM00857">
    <property type="entry name" value="Resolvase"/>
    <property type="match status" value="1"/>
</dbReference>
<evidence type="ECO:0000256" key="5">
    <source>
        <dbReference type="PIRSR" id="PIRSR606118-50"/>
    </source>
</evidence>
<evidence type="ECO:0000313" key="9">
    <source>
        <dbReference type="Proteomes" id="UP000032278"/>
    </source>
</evidence>
<accession>A0AAW3GJC9</accession>
<dbReference type="GO" id="GO:0000150">
    <property type="term" value="F:DNA strand exchange activity"/>
    <property type="evidence" value="ECO:0007669"/>
    <property type="project" value="InterPro"/>
</dbReference>
<evidence type="ECO:0000256" key="2">
    <source>
        <dbReference type="ARBA" id="ARBA00022908"/>
    </source>
</evidence>
<protein>
    <submittedName>
        <fullName evidence="8">Resolvase/integrase</fullName>
    </submittedName>
</protein>
<feature type="domain" description="Resolvase/invertase-type recombinase catalytic" evidence="7">
    <location>
        <begin position="1"/>
        <end position="146"/>
    </location>
</feature>
<dbReference type="PROSITE" id="PS51736">
    <property type="entry name" value="RECOMBINASES_3"/>
    <property type="match status" value="1"/>
</dbReference>
<proteinExistence type="inferred from homology"/>
<gene>
    <name evidence="8" type="ORF">AT55_02079</name>
</gene>
<keyword evidence="3" id="KW-0238">DNA-binding</keyword>
<dbReference type="PANTHER" id="PTHR30461:SF26">
    <property type="entry name" value="RESOLVASE HOMOLOG YNEB"/>
    <property type="match status" value="1"/>
</dbReference>
<keyword evidence="4" id="KW-0233">DNA recombination</keyword>
<dbReference type="EMBL" id="JAUE01000102">
    <property type="protein sequence ID" value="KIS14899.1"/>
    <property type="molecule type" value="Genomic_DNA"/>
</dbReference>
<dbReference type="Gene3D" id="3.40.50.1390">
    <property type="entry name" value="Resolvase, N-terminal catalytic domain"/>
    <property type="match status" value="1"/>
</dbReference>
<dbReference type="Pfam" id="PF00239">
    <property type="entry name" value="Resolvase"/>
    <property type="match status" value="1"/>
</dbReference>
<evidence type="ECO:0000256" key="4">
    <source>
        <dbReference type="ARBA" id="ARBA00023172"/>
    </source>
</evidence>
<dbReference type="InterPro" id="IPR050639">
    <property type="entry name" value="SSR_resolvase"/>
</dbReference>
<evidence type="ECO:0000256" key="1">
    <source>
        <dbReference type="ARBA" id="ARBA00009913"/>
    </source>
</evidence>
<dbReference type="InterPro" id="IPR036162">
    <property type="entry name" value="Resolvase-like_N_sf"/>
</dbReference>
<dbReference type="PROSITE" id="PS00397">
    <property type="entry name" value="RECOMBINASES_1"/>
    <property type="match status" value="1"/>
</dbReference>
<evidence type="ECO:0000256" key="6">
    <source>
        <dbReference type="PROSITE-ProRule" id="PRU10137"/>
    </source>
</evidence>
<dbReference type="SUPFAM" id="SSF53041">
    <property type="entry name" value="Resolvase-like"/>
    <property type="match status" value="1"/>
</dbReference>
<dbReference type="InterPro" id="IPR006118">
    <property type="entry name" value="Recombinase_CS"/>
</dbReference>
<dbReference type="InterPro" id="IPR006119">
    <property type="entry name" value="Resolv_N"/>
</dbReference>